<protein>
    <submittedName>
        <fullName evidence="1">Mth938-like domain-containing protein</fullName>
    </submittedName>
</protein>
<organism evidence="1 2">
    <name type="scientific">Kangiella taiwanensis</name>
    <dbReference type="NCBI Taxonomy" id="1079179"/>
    <lineage>
        <taxon>Bacteria</taxon>
        <taxon>Pseudomonadati</taxon>
        <taxon>Pseudomonadota</taxon>
        <taxon>Gammaproteobacteria</taxon>
        <taxon>Kangiellales</taxon>
        <taxon>Kangiellaceae</taxon>
        <taxon>Kangiella</taxon>
    </lineage>
</organism>
<dbReference type="PANTHER" id="PTHR21192">
    <property type="entry name" value="NUCLEAR PROTEIN E3-3"/>
    <property type="match status" value="1"/>
</dbReference>
<reference evidence="2" key="1">
    <citation type="journal article" date="2019" name="Int. J. Syst. Evol. Microbiol.">
        <title>The Global Catalogue of Microorganisms (GCM) 10K type strain sequencing project: providing services to taxonomists for standard genome sequencing and annotation.</title>
        <authorList>
            <consortium name="The Broad Institute Genomics Platform"/>
            <consortium name="The Broad Institute Genome Sequencing Center for Infectious Disease"/>
            <person name="Wu L."/>
            <person name="Ma J."/>
        </authorList>
    </citation>
    <scope>NUCLEOTIDE SEQUENCE [LARGE SCALE GENOMIC DNA]</scope>
    <source>
        <strain evidence="2">JCM 17727</strain>
    </source>
</reference>
<dbReference type="EMBL" id="BAABFU010000002">
    <property type="protein sequence ID" value="GAA4349302.1"/>
    <property type="molecule type" value="Genomic_DNA"/>
</dbReference>
<proteinExistence type="predicted"/>
<dbReference type="RefSeq" id="WP_223578066.1">
    <property type="nucleotide sequence ID" value="NZ_BAABFU010000002.1"/>
</dbReference>
<name>A0ABP8I1B8_9GAMM</name>
<dbReference type="Proteomes" id="UP001501294">
    <property type="component" value="Unassembled WGS sequence"/>
</dbReference>
<dbReference type="InterPro" id="IPR036748">
    <property type="entry name" value="MTH938-like_sf"/>
</dbReference>
<gene>
    <name evidence="1" type="ORF">GCM10023150_13600</name>
</gene>
<dbReference type="PANTHER" id="PTHR21192:SF2">
    <property type="entry name" value="NADH DEHYDROGENASE [UBIQUINONE] 1 ALPHA SUBCOMPLEX ASSEMBLY FACTOR 3"/>
    <property type="match status" value="1"/>
</dbReference>
<evidence type="ECO:0000313" key="1">
    <source>
        <dbReference type="EMBL" id="GAA4349302.1"/>
    </source>
</evidence>
<comment type="caution">
    <text evidence="1">The sequence shown here is derived from an EMBL/GenBank/DDBJ whole genome shotgun (WGS) entry which is preliminary data.</text>
</comment>
<dbReference type="Pfam" id="PF04430">
    <property type="entry name" value="DUF498"/>
    <property type="match status" value="1"/>
</dbReference>
<dbReference type="Gene3D" id="3.40.1230.10">
    <property type="entry name" value="MTH938-like"/>
    <property type="match status" value="1"/>
</dbReference>
<evidence type="ECO:0000313" key="2">
    <source>
        <dbReference type="Proteomes" id="UP001501294"/>
    </source>
</evidence>
<sequence>MDISLDQNSGDYLIRSYSSGVVKVNNTEYTKPLVVSLNSLSQENLPSSVDEMSVDTLKMLEIEKYEAVLLGTGPQLEQLSWELLEEAQMMKAPLEVMSTGAACRTFTVLASEGRRVLAILYP</sequence>
<dbReference type="SUPFAM" id="SSF64076">
    <property type="entry name" value="MTH938-like"/>
    <property type="match status" value="1"/>
</dbReference>
<keyword evidence="2" id="KW-1185">Reference proteome</keyword>
<accession>A0ABP8I1B8</accession>
<dbReference type="InterPro" id="IPR007523">
    <property type="entry name" value="NDUFAF3/AAMDC"/>
</dbReference>